<geneLocation type="plasmid" evidence="2">
    <name>pemeittgr7a</name>
</geneLocation>
<keyword evidence="2" id="KW-1185">Reference proteome</keyword>
<reference evidence="1 2" key="1">
    <citation type="submission" date="2019-06" db="EMBL/GenBank/DDBJ databases">
        <title>Complete genome sequence of Ensifer mexicanus ITTG R7 isolated from nodules of Acacia angustissima (Mill.) Kuntze.</title>
        <authorList>
            <person name="Rincon-Rosales R."/>
            <person name="Rogel M.A."/>
            <person name="Guerrero G."/>
            <person name="Rincon-Molina C.I."/>
            <person name="Lopez-Lopez A."/>
            <person name="Martinez-Romero E."/>
        </authorList>
    </citation>
    <scope>NUCLEOTIDE SEQUENCE [LARGE SCALE GENOMIC DNA]</scope>
    <source>
        <strain evidence="1 2">ITTG R7</strain>
        <plasmid evidence="2">pemeittgr7a</plasmid>
    </source>
</reference>
<dbReference type="AlphaFoldDB" id="A0A859QPX9"/>
<evidence type="ECO:0000313" key="2">
    <source>
        <dbReference type="Proteomes" id="UP000510721"/>
    </source>
</evidence>
<dbReference type="KEGG" id="emx:FKV68_22180"/>
<dbReference type="RefSeq" id="WP_180941695.1">
    <property type="nucleotide sequence ID" value="NZ_CP041239.1"/>
</dbReference>
<keyword evidence="1" id="KW-0614">Plasmid</keyword>
<gene>
    <name evidence="1" type="ORF">FKV68_22180</name>
</gene>
<dbReference type="Proteomes" id="UP000510721">
    <property type="component" value="Plasmid pEmeITTGR7a"/>
</dbReference>
<dbReference type="EMBL" id="CP041239">
    <property type="protein sequence ID" value="QLL64147.1"/>
    <property type="molecule type" value="Genomic_DNA"/>
</dbReference>
<name>A0A859QPX9_9HYPH</name>
<protein>
    <submittedName>
        <fullName evidence="1">Uncharacterized protein</fullName>
    </submittedName>
</protein>
<accession>A0A859QPX9</accession>
<organism evidence="1 2">
    <name type="scientific">Sinorhizobium mexicanum</name>
    <dbReference type="NCBI Taxonomy" id="375549"/>
    <lineage>
        <taxon>Bacteria</taxon>
        <taxon>Pseudomonadati</taxon>
        <taxon>Pseudomonadota</taxon>
        <taxon>Alphaproteobacteria</taxon>
        <taxon>Hyphomicrobiales</taxon>
        <taxon>Rhizobiaceae</taxon>
        <taxon>Sinorhizobium/Ensifer group</taxon>
        <taxon>Sinorhizobium</taxon>
    </lineage>
</organism>
<sequence length="162" mass="17251">MQSNDVIEVATPLGGGINEFNLFPDAAAVLANTAGVLVEPGRIFHAAVRYLSPLESDAALVVRRFEIPVIGRDGEIAGVLCHDLPLTSASRSTPLTQDQGTVIIDEAVKAALHDISNLLAEINSGLRLLEYQTEVEGRQLIVDRMRHGAESATSVAMSPRPA</sequence>
<evidence type="ECO:0000313" key="1">
    <source>
        <dbReference type="EMBL" id="QLL64147.1"/>
    </source>
</evidence>
<proteinExistence type="predicted"/>